<proteinExistence type="predicted"/>
<dbReference type="GO" id="GO:0080120">
    <property type="term" value="P:CAAX-box protein maturation"/>
    <property type="evidence" value="ECO:0007669"/>
    <property type="project" value="UniProtKB-ARBA"/>
</dbReference>
<feature type="transmembrane region" description="Helical" evidence="1">
    <location>
        <begin position="12"/>
        <end position="30"/>
    </location>
</feature>
<dbReference type="GO" id="GO:0004175">
    <property type="term" value="F:endopeptidase activity"/>
    <property type="evidence" value="ECO:0007669"/>
    <property type="project" value="UniProtKB-ARBA"/>
</dbReference>
<evidence type="ECO:0000313" key="3">
    <source>
        <dbReference type="EMBL" id="CAB4859408.1"/>
    </source>
</evidence>
<name>A0A6J7CR72_9ZZZZ</name>
<keyword evidence="1" id="KW-1133">Transmembrane helix</keyword>
<dbReference type="EMBL" id="CAFBLH010000006">
    <property type="protein sequence ID" value="CAB4859408.1"/>
    <property type="molecule type" value="Genomic_DNA"/>
</dbReference>
<dbReference type="Pfam" id="PF02517">
    <property type="entry name" value="Rce1-like"/>
    <property type="match status" value="1"/>
</dbReference>
<dbReference type="PANTHER" id="PTHR39430">
    <property type="entry name" value="MEMBRANE-ASSOCIATED PROTEASE-RELATED"/>
    <property type="match status" value="1"/>
</dbReference>
<feature type="transmembrane region" description="Helical" evidence="1">
    <location>
        <begin position="135"/>
        <end position="156"/>
    </location>
</feature>
<organism evidence="3">
    <name type="scientific">freshwater metagenome</name>
    <dbReference type="NCBI Taxonomy" id="449393"/>
    <lineage>
        <taxon>unclassified sequences</taxon>
        <taxon>metagenomes</taxon>
        <taxon>ecological metagenomes</taxon>
    </lineage>
</organism>
<dbReference type="PANTHER" id="PTHR39430:SF1">
    <property type="entry name" value="PROTEASE"/>
    <property type="match status" value="1"/>
</dbReference>
<sequence length="274" mass="30993">MVMVAGMRNLRLGVSLIGFSIFSLLILRFVPGTWLSGFDYANSTVSYLILAAIFYFAVYFLGLQSLEYFRLPRMHYKTGVALLIASYFVISEISNSDNVHHGVLLSVRGVIFLVAIGLGEEIFSRGFVFGALHRYGQFTAIFISSFMFGLMHLNLYTGKEWDPWEAYWHVMNTFSFGVFACALMIVTRSIWVPVVFHALCDWSVVFDKASSIESGRQDWDVTLWEGLTVPLANTSIFIGCALALLWIDRGSIPGWAWRVALKWKLIDPDYELSA</sequence>
<keyword evidence="1" id="KW-0472">Membrane</keyword>
<feature type="domain" description="CAAX prenyl protease 2/Lysostaphin resistance protein A-like" evidence="2">
    <location>
        <begin position="107"/>
        <end position="202"/>
    </location>
</feature>
<dbReference type="AlphaFoldDB" id="A0A6J7CR72"/>
<feature type="transmembrane region" description="Helical" evidence="1">
    <location>
        <begin position="176"/>
        <end position="200"/>
    </location>
</feature>
<accession>A0A6J7CR72</accession>
<feature type="transmembrane region" description="Helical" evidence="1">
    <location>
        <begin position="221"/>
        <end position="247"/>
    </location>
</feature>
<dbReference type="InterPro" id="IPR003675">
    <property type="entry name" value="Rce1/LyrA-like_dom"/>
</dbReference>
<feature type="transmembrane region" description="Helical" evidence="1">
    <location>
        <begin position="45"/>
        <end position="62"/>
    </location>
</feature>
<reference evidence="3" key="1">
    <citation type="submission" date="2020-05" db="EMBL/GenBank/DDBJ databases">
        <authorList>
            <person name="Chiriac C."/>
            <person name="Salcher M."/>
            <person name="Ghai R."/>
            <person name="Kavagutti S V."/>
        </authorList>
    </citation>
    <scope>NUCLEOTIDE SEQUENCE</scope>
</reference>
<keyword evidence="1" id="KW-0812">Transmembrane</keyword>
<gene>
    <name evidence="3" type="ORF">UFOPK3342_00334</name>
</gene>
<protein>
    <submittedName>
        <fullName evidence="3">Unannotated protein</fullName>
    </submittedName>
</protein>
<evidence type="ECO:0000256" key="1">
    <source>
        <dbReference type="SAM" id="Phobius"/>
    </source>
</evidence>
<feature type="transmembrane region" description="Helical" evidence="1">
    <location>
        <begin position="102"/>
        <end position="123"/>
    </location>
</feature>
<evidence type="ECO:0000259" key="2">
    <source>
        <dbReference type="Pfam" id="PF02517"/>
    </source>
</evidence>